<dbReference type="Proteomes" id="UP000184221">
    <property type="component" value="Unassembled WGS sequence"/>
</dbReference>
<comment type="caution">
    <text evidence="2">Lacks conserved residue(s) required for the propagation of feature annotation.</text>
</comment>
<feature type="region of interest" description="Disordered" evidence="3">
    <location>
        <begin position="444"/>
        <end position="468"/>
    </location>
</feature>
<dbReference type="Gene3D" id="3.40.50.2300">
    <property type="match status" value="1"/>
</dbReference>
<dbReference type="FunFam" id="3.30.70.270:FF:000001">
    <property type="entry name" value="Diguanylate cyclase domain protein"/>
    <property type="match status" value="1"/>
</dbReference>
<dbReference type="Gene3D" id="3.30.70.270">
    <property type="match status" value="1"/>
</dbReference>
<name>A0A1M5X0W3_9RHOB</name>
<dbReference type="InterPro" id="IPR029787">
    <property type="entry name" value="Nucleotide_cyclase"/>
</dbReference>
<dbReference type="SUPFAM" id="SSF52172">
    <property type="entry name" value="CheY-like"/>
    <property type="match status" value="1"/>
</dbReference>
<dbReference type="EC" id="2.7.7.65" evidence="1"/>
<dbReference type="PANTHER" id="PTHR45138:SF24">
    <property type="entry name" value="DIGUANYLATE CYCLASE DGCC-RELATED"/>
    <property type="match status" value="1"/>
</dbReference>
<evidence type="ECO:0000259" key="5">
    <source>
        <dbReference type="PROSITE" id="PS50887"/>
    </source>
</evidence>
<dbReference type="PANTHER" id="PTHR45138">
    <property type="entry name" value="REGULATORY COMPONENTS OF SENSORY TRANSDUCTION SYSTEM"/>
    <property type="match status" value="1"/>
</dbReference>
<dbReference type="GO" id="GO:0005886">
    <property type="term" value="C:plasma membrane"/>
    <property type="evidence" value="ECO:0007669"/>
    <property type="project" value="TreeGrafter"/>
</dbReference>
<dbReference type="GO" id="GO:0000160">
    <property type="term" value="P:phosphorelay signal transduction system"/>
    <property type="evidence" value="ECO:0007669"/>
    <property type="project" value="InterPro"/>
</dbReference>
<keyword evidence="7" id="KW-1185">Reference proteome</keyword>
<accession>A0A1M5X0W3</accession>
<dbReference type="InterPro" id="IPR011006">
    <property type="entry name" value="CheY-like_superfamily"/>
</dbReference>
<dbReference type="InterPro" id="IPR000160">
    <property type="entry name" value="GGDEF_dom"/>
</dbReference>
<proteinExistence type="predicted"/>
<evidence type="ECO:0000313" key="6">
    <source>
        <dbReference type="EMBL" id="SHH93555.1"/>
    </source>
</evidence>
<protein>
    <recommendedName>
        <fullName evidence="1">diguanylate cyclase</fullName>
        <ecNumber evidence="1">2.7.7.65</ecNumber>
    </recommendedName>
</protein>
<dbReference type="Pfam" id="PF00990">
    <property type="entry name" value="GGDEF"/>
    <property type="match status" value="1"/>
</dbReference>
<feature type="domain" description="GGDEF" evidence="5">
    <location>
        <begin position="294"/>
        <end position="429"/>
    </location>
</feature>
<evidence type="ECO:0000256" key="3">
    <source>
        <dbReference type="SAM" id="MobiDB-lite"/>
    </source>
</evidence>
<dbReference type="InterPro" id="IPR043128">
    <property type="entry name" value="Rev_trsase/Diguanyl_cyclase"/>
</dbReference>
<dbReference type="AlphaFoldDB" id="A0A1M5X0W3"/>
<sequence length="468" mass="51115">MHRVDHAERQLDGLSQIRATPPDVVIIAHDLPGLKLASFCKLLRANPKTQLTAVLVAVPTENHSARVAALSAGAADVIEYAVDASDLQARLRSFMRQQCSLRDTRTRTGIADAVGFAEDQILFEQTARVATILCTDCADLVARTTALGAGTDHRTSILSAEDARRGLPEAYDVCVIWEAGQPNTARHLLGILKSTPITRHSKILFVADSSSKLSPVSPLDIGAADEVPDCVSNEELLLRIKRLARTKRLEDEARETLKTLDRKAYTDPVTGLHNRQFANEYLQRQDRERAENPQPMALILADIDHFKKINDNHGHTCGDEVLAHIASLLKSSVRSSDMVARYGGEEFLVVLPGIGLHAAKSVADRLLNAVARDPKQISDGTHVRATISLGLAHISKASGQSTRDLFNAADKALYRAKSDGRNRLRIATVDDFFGCADRSSSSLARETMGTYRRQPPASSRKPNSMRSA</sequence>
<reference evidence="6 7" key="1">
    <citation type="submission" date="2016-11" db="EMBL/GenBank/DDBJ databases">
        <authorList>
            <person name="Jaros S."/>
            <person name="Januszkiewicz K."/>
            <person name="Wedrychowicz H."/>
        </authorList>
    </citation>
    <scope>NUCLEOTIDE SEQUENCE [LARGE SCALE GENOMIC DNA]</scope>
    <source>
        <strain evidence="6 7">DSM 29431</strain>
    </source>
</reference>
<feature type="domain" description="Response regulatory" evidence="4">
    <location>
        <begin position="1"/>
        <end position="95"/>
    </location>
</feature>
<dbReference type="PROSITE" id="PS50887">
    <property type="entry name" value="GGDEF"/>
    <property type="match status" value="1"/>
</dbReference>
<dbReference type="InterPro" id="IPR001789">
    <property type="entry name" value="Sig_transdc_resp-reg_receiver"/>
</dbReference>
<dbReference type="STRING" id="996342.SAMN05443551_3654"/>
<dbReference type="PROSITE" id="PS50110">
    <property type="entry name" value="RESPONSE_REGULATORY"/>
    <property type="match status" value="1"/>
</dbReference>
<dbReference type="NCBIfam" id="TIGR00254">
    <property type="entry name" value="GGDEF"/>
    <property type="match status" value="1"/>
</dbReference>
<evidence type="ECO:0000256" key="2">
    <source>
        <dbReference type="PROSITE-ProRule" id="PRU00169"/>
    </source>
</evidence>
<evidence type="ECO:0000313" key="7">
    <source>
        <dbReference type="Proteomes" id="UP000184221"/>
    </source>
</evidence>
<dbReference type="EMBL" id="FQXC01000005">
    <property type="protein sequence ID" value="SHH93555.1"/>
    <property type="molecule type" value="Genomic_DNA"/>
</dbReference>
<dbReference type="GO" id="GO:0052621">
    <property type="term" value="F:diguanylate cyclase activity"/>
    <property type="evidence" value="ECO:0007669"/>
    <property type="project" value="UniProtKB-EC"/>
</dbReference>
<dbReference type="SMART" id="SM00267">
    <property type="entry name" value="GGDEF"/>
    <property type="match status" value="1"/>
</dbReference>
<gene>
    <name evidence="6" type="ORF">SAMN05443551_3654</name>
</gene>
<dbReference type="GO" id="GO:0043709">
    <property type="term" value="P:cell adhesion involved in single-species biofilm formation"/>
    <property type="evidence" value="ECO:0007669"/>
    <property type="project" value="TreeGrafter"/>
</dbReference>
<evidence type="ECO:0000256" key="1">
    <source>
        <dbReference type="ARBA" id="ARBA00012528"/>
    </source>
</evidence>
<feature type="compositionally biased region" description="Polar residues" evidence="3">
    <location>
        <begin position="456"/>
        <end position="468"/>
    </location>
</feature>
<dbReference type="SUPFAM" id="SSF55073">
    <property type="entry name" value="Nucleotide cyclase"/>
    <property type="match status" value="1"/>
</dbReference>
<evidence type="ECO:0000259" key="4">
    <source>
        <dbReference type="PROSITE" id="PS50110"/>
    </source>
</evidence>
<dbReference type="InterPro" id="IPR050469">
    <property type="entry name" value="Diguanylate_Cyclase"/>
</dbReference>
<dbReference type="CDD" id="cd01949">
    <property type="entry name" value="GGDEF"/>
    <property type="match status" value="1"/>
</dbReference>
<dbReference type="GO" id="GO:1902201">
    <property type="term" value="P:negative regulation of bacterial-type flagellum-dependent cell motility"/>
    <property type="evidence" value="ECO:0007669"/>
    <property type="project" value="TreeGrafter"/>
</dbReference>
<organism evidence="6 7">
    <name type="scientific">Marivita hallyeonensis</name>
    <dbReference type="NCBI Taxonomy" id="996342"/>
    <lineage>
        <taxon>Bacteria</taxon>
        <taxon>Pseudomonadati</taxon>
        <taxon>Pseudomonadota</taxon>
        <taxon>Alphaproteobacteria</taxon>
        <taxon>Rhodobacterales</taxon>
        <taxon>Roseobacteraceae</taxon>
        <taxon>Marivita</taxon>
    </lineage>
</organism>